<dbReference type="InterPro" id="IPR004147">
    <property type="entry name" value="ABC1_dom"/>
</dbReference>
<dbReference type="GO" id="GO:0016020">
    <property type="term" value="C:membrane"/>
    <property type="evidence" value="ECO:0007669"/>
    <property type="project" value="GOC"/>
</dbReference>
<dbReference type="CDD" id="cd05121">
    <property type="entry name" value="ABC1_ADCK3-like"/>
    <property type="match status" value="1"/>
</dbReference>
<sequence length="427" mass="48983">MFGRVLKTGKFVLAVRHKFRSNKRVDRSTAEWLTTQLQMMGPTYIKIGQFISSRRDIFDEKLVEAFRGLQDAVDPAPVEESTRIIKERLGAEMSKVESIESRPVACASIGQVHIGKMRTGQKIAIKLRRPGARDCLDMDITILSGILTLLEQLKTENISETRELLDDFKEWFEDEMDYTRELQNYRLLKQNATNSNMVMPEFYDRLCHDDFIVMSYVPSKKIRTAKLTMTMADRKRLAIELMDTFISQLVVNGVMHGDPHEGNIGMGGDGRIVLYDMGNVITVNKSTRTKLRQMLFEIVSGNYDDAIGIMRKVDLFEVRDDAKVRQLLEKYAEYIRSVDVKVFSNMSVDSNMRGDLPVKFNGTVFRIVRVFGLLEGICKDLDPEFSYEPVLTKYMQVVGGNGNDYLTYRVVSDIRKVARMVVERLEV</sequence>
<keyword evidence="4" id="KW-1185">Reference proteome</keyword>
<dbReference type="InterPro" id="IPR011009">
    <property type="entry name" value="Kinase-like_dom_sf"/>
</dbReference>
<comment type="caution">
    <text evidence="3">The sequence shown here is derived from an EMBL/GenBank/DDBJ whole genome shotgun (WGS) entry which is preliminary data.</text>
</comment>
<dbReference type="PANTHER" id="PTHR10566">
    <property type="entry name" value="CHAPERONE-ACTIVITY OF BC1 COMPLEX CABC1 -RELATED"/>
    <property type="match status" value="1"/>
</dbReference>
<evidence type="ECO:0000256" key="1">
    <source>
        <dbReference type="ARBA" id="ARBA00009670"/>
    </source>
</evidence>
<reference evidence="3 4" key="1">
    <citation type="journal article" date="2017" name="Mol. Biol. Evol.">
        <title>The 4-celled Tetrabaena socialis nuclear genome reveals the essential components for genetic control of cell number at the origin of multicellularity in the volvocine lineage.</title>
        <authorList>
            <person name="Featherston J."/>
            <person name="Arakaki Y."/>
            <person name="Hanschen E.R."/>
            <person name="Ferris P.J."/>
            <person name="Michod R.E."/>
            <person name="Olson B.J.S.C."/>
            <person name="Nozaki H."/>
            <person name="Durand P.M."/>
        </authorList>
    </citation>
    <scope>NUCLEOTIDE SEQUENCE [LARGE SCALE GENOMIC DNA]</scope>
    <source>
        <strain evidence="3 4">NIES-571</strain>
    </source>
</reference>
<dbReference type="SUPFAM" id="SSF56112">
    <property type="entry name" value="Protein kinase-like (PK-like)"/>
    <property type="match status" value="1"/>
</dbReference>
<organism evidence="3 4">
    <name type="scientific">Tetrabaena socialis</name>
    <dbReference type="NCBI Taxonomy" id="47790"/>
    <lineage>
        <taxon>Eukaryota</taxon>
        <taxon>Viridiplantae</taxon>
        <taxon>Chlorophyta</taxon>
        <taxon>core chlorophytes</taxon>
        <taxon>Chlorophyceae</taxon>
        <taxon>CS clade</taxon>
        <taxon>Chlamydomonadales</taxon>
        <taxon>Tetrabaenaceae</taxon>
        <taxon>Tetrabaena</taxon>
    </lineage>
</organism>
<feature type="domain" description="ABC1 atypical kinase-like" evidence="2">
    <location>
        <begin position="69"/>
        <end position="305"/>
    </location>
</feature>
<dbReference type="GO" id="GO:0046467">
    <property type="term" value="P:membrane lipid biosynthetic process"/>
    <property type="evidence" value="ECO:0007669"/>
    <property type="project" value="TreeGrafter"/>
</dbReference>
<dbReference type="Proteomes" id="UP000236333">
    <property type="component" value="Unassembled WGS sequence"/>
</dbReference>
<gene>
    <name evidence="3" type="ORF">TSOC_011273</name>
</gene>
<dbReference type="AlphaFoldDB" id="A0A2J7ZR21"/>
<evidence type="ECO:0000313" key="4">
    <source>
        <dbReference type="Proteomes" id="UP000236333"/>
    </source>
</evidence>
<name>A0A2J7ZR21_9CHLO</name>
<evidence type="ECO:0000259" key="2">
    <source>
        <dbReference type="Pfam" id="PF03109"/>
    </source>
</evidence>
<dbReference type="InterPro" id="IPR050154">
    <property type="entry name" value="UbiB_kinase"/>
</dbReference>
<accession>A0A2J7ZR21</accession>
<comment type="similarity">
    <text evidence="1">Belongs to the protein kinase superfamily. ADCK protein kinase family.</text>
</comment>
<dbReference type="PANTHER" id="PTHR10566:SF115">
    <property type="entry name" value="PROTEIN ACTIVITY OF BC1 COMPLEX KINASE 8, CHLOROPLASTIC"/>
    <property type="match status" value="1"/>
</dbReference>
<evidence type="ECO:0000313" key="3">
    <source>
        <dbReference type="EMBL" id="PNH02717.1"/>
    </source>
</evidence>
<proteinExistence type="inferred from homology"/>
<dbReference type="OrthoDB" id="427480at2759"/>
<dbReference type="Pfam" id="PF03109">
    <property type="entry name" value="ABC1"/>
    <property type="match status" value="1"/>
</dbReference>
<dbReference type="EMBL" id="PGGS01000606">
    <property type="protein sequence ID" value="PNH02717.1"/>
    <property type="molecule type" value="Genomic_DNA"/>
</dbReference>
<dbReference type="GO" id="GO:1901031">
    <property type="term" value="P:regulation of response to reactive oxygen species"/>
    <property type="evidence" value="ECO:0007669"/>
    <property type="project" value="TreeGrafter"/>
</dbReference>
<protein>
    <recommendedName>
        <fullName evidence="2">ABC1 atypical kinase-like domain-containing protein</fullName>
    </recommendedName>
</protein>